<evidence type="ECO:0000256" key="2">
    <source>
        <dbReference type="ARBA" id="ARBA00004141"/>
    </source>
</evidence>
<dbReference type="EMBL" id="PHIG01000043">
    <property type="protein sequence ID" value="PJK28544.1"/>
    <property type="molecule type" value="Genomic_DNA"/>
</dbReference>
<dbReference type="InterPro" id="IPR001734">
    <property type="entry name" value="Na/solute_symporter"/>
</dbReference>
<dbReference type="InterPro" id="IPR003661">
    <property type="entry name" value="HisK_dim/P_dom"/>
</dbReference>
<accession>A0A2M9FYL1</accession>
<sequence>MLTADAVIVIALGYVGFLFLLAWFSDRMTRRGNRWITNSPLIYTLSISVYCTSWTFYGAVGSAARGGLEFVTIYLGPTLIFIGWWYLLRKLVRIGHVHRISSIADLISSRFGKSNTLAVLVTLIAVVGTTPYIALQLKAVTSSFAVLSSANDPDFVELTAAAGDFEGALWVAMGMALFTILFGTRNLEANEQHPGVVAAIAFEALVKLLALVLVGVFVIFAAGGMGELFDNDRARALLQREDMFGGRWAALTFLAAAAILCLPRQFQVTVVENSHEAHLQTAGWLFPLYLLLICLFVLPIALAGLTMLPEGADPDMFVLTLPMAADQDMLALFAFIGGFSSATSMVIVACIALSIMISNHIVMPVVLRMPWLGFNRSGDLKTLVLNSRRFSIVLVLGLGLLYYRFSAQNEALASMGLIAFAGVAQFLPPMLAGLYWRRATAAGAKLGLVGGVLLWTYTLLLPSLAAEGNIVAGIVRDGLGGYAFLRPQALFGLTDMDPLVHSVVWSLTANVVLLVAGSLFSEPRPLERLQSALFVNVFRNPAGNESRALVRTAAIDDLRILTRRILGAERADRLFREFAVRQGHGDETPTPDASFIAHLEREIGGSVGAASARVMISEVVSGETISFDEIIRMVDETQQVIEYSQALEANSRALERTAGELRRANERLMRLDNEKDDFLSQVSHELRTPMTSIRSFAEVLMNAGDLPPEQARRFVRIIHDESIRLTGLLNEILDLSHLERGEVNWKMELLDPEAAVERAISACEGLAADSGVRIEHEDAGLLARVNGDRDRIAQVLINLISNAIKYNDNPEPWVRIACETADGDYRVHVEDNGPGVDDVEADHLFSKFARGWRQIERGRSGTGLGLAISAQIARRLGGRLELTRSDGTGSCFSLVLPLARVEAAE</sequence>
<feature type="transmembrane region" description="Helical" evidence="15">
    <location>
        <begin position="284"/>
        <end position="309"/>
    </location>
</feature>
<dbReference type="Pfam" id="PF00512">
    <property type="entry name" value="HisKA"/>
    <property type="match status" value="1"/>
</dbReference>
<feature type="transmembrane region" description="Helical" evidence="15">
    <location>
        <begin position="329"/>
        <end position="362"/>
    </location>
</feature>
<dbReference type="InterPro" id="IPR004358">
    <property type="entry name" value="Sig_transdc_His_kin-like_C"/>
</dbReference>
<dbReference type="FunFam" id="1.10.287.130:FF:000001">
    <property type="entry name" value="Two-component sensor histidine kinase"/>
    <property type="match status" value="1"/>
</dbReference>
<keyword evidence="9" id="KW-0813">Transport</keyword>
<keyword evidence="11" id="KW-0902">Two-component regulatory system</keyword>
<evidence type="ECO:0000259" key="16">
    <source>
        <dbReference type="PROSITE" id="PS50109"/>
    </source>
</evidence>
<evidence type="ECO:0000256" key="14">
    <source>
        <dbReference type="SAM" id="Coils"/>
    </source>
</evidence>
<dbReference type="PANTHER" id="PTHR43711:SF1">
    <property type="entry name" value="HISTIDINE KINASE 1"/>
    <property type="match status" value="1"/>
</dbReference>
<keyword evidence="10 15" id="KW-1133">Transmembrane helix</keyword>
<dbReference type="GO" id="GO:0000155">
    <property type="term" value="F:phosphorelay sensor kinase activity"/>
    <property type="evidence" value="ECO:0007669"/>
    <property type="project" value="InterPro"/>
</dbReference>
<dbReference type="InterPro" id="IPR003594">
    <property type="entry name" value="HATPase_dom"/>
</dbReference>
<evidence type="ECO:0000256" key="7">
    <source>
        <dbReference type="ARBA" id="ARBA00022692"/>
    </source>
</evidence>
<dbReference type="InterPro" id="IPR005467">
    <property type="entry name" value="His_kinase_dom"/>
</dbReference>
<name>A0A2M9FYL1_9PROT</name>
<dbReference type="CDD" id="cd00082">
    <property type="entry name" value="HisKA"/>
    <property type="match status" value="1"/>
</dbReference>
<keyword evidence="9" id="KW-0769">Symport</keyword>
<keyword evidence="13" id="KW-0915">Sodium</keyword>
<dbReference type="PANTHER" id="PTHR43711">
    <property type="entry name" value="TWO-COMPONENT HISTIDINE KINASE"/>
    <property type="match status" value="1"/>
</dbReference>
<evidence type="ECO:0000256" key="11">
    <source>
        <dbReference type="ARBA" id="ARBA00023012"/>
    </source>
</evidence>
<feature type="domain" description="Histidine kinase" evidence="16">
    <location>
        <begin position="681"/>
        <end position="900"/>
    </location>
</feature>
<feature type="transmembrane region" description="Helical" evidence="15">
    <location>
        <begin position="36"/>
        <end position="59"/>
    </location>
</feature>
<feature type="coiled-coil region" evidence="14">
    <location>
        <begin position="644"/>
        <end position="681"/>
    </location>
</feature>
<evidence type="ECO:0000256" key="5">
    <source>
        <dbReference type="ARBA" id="ARBA00022553"/>
    </source>
</evidence>
<evidence type="ECO:0000256" key="6">
    <source>
        <dbReference type="ARBA" id="ARBA00022679"/>
    </source>
</evidence>
<feature type="transmembrane region" description="Helical" evidence="15">
    <location>
        <begin position="446"/>
        <end position="466"/>
    </location>
</feature>
<dbReference type="Gene3D" id="1.20.1730.10">
    <property type="entry name" value="Sodium/glucose cotransporter"/>
    <property type="match status" value="1"/>
</dbReference>
<keyword evidence="18" id="KW-1185">Reference proteome</keyword>
<feature type="transmembrane region" description="Helical" evidence="15">
    <location>
        <begin position="383"/>
        <end position="405"/>
    </location>
</feature>
<dbReference type="GO" id="GO:0016020">
    <property type="term" value="C:membrane"/>
    <property type="evidence" value="ECO:0007669"/>
    <property type="project" value="UniProtKB-SubCell"/>
</dbReference>
<gene>
    <name evidence="17" type="ORF">CVT23_16440</name>
</gene>
<keyword evidence="5" id="KW-0597">Phosphoprotein</keyword>
<dbReference type="SMART" id="SM00387">
    <property type="entry name" value="HATPase_c"/>
    <property type="match status" value="1"/>
</dbReference>
<dbReference type="CDD" id="cd10322">
    <property type="entry name" value="SLC5sbd"/>
    <property type="match status" value="1"/>
</dbReference>
<evidence type="ECO:0000256" key="4">
    <source>
        <dbReference type="ARBA" id="ARBA00012438"/>
    </source>
</evidence>
<evidence type="ECO:0000256" key="13">
    <source>
        <dbReference type="ARBA" id="ARBA00023201"/>
    </source>
</evidence>
<dbReference type="PRINTS" id="PR00344">
    <property type="entry name" value="BCTRLSENSOR"/>
</dbReference>
<dbReference type="AlphaFoldDB" id="A0A2M9FYL1"/>
<feature type="transmembrane region" description="Helical" evidence="15">
    <location>
        <begin position="196"/>
        <end position="224"/>
    </location>
</feature>
<keyword evidence="8" id="KW-0418">Kinase</keyword>
<feature type="transmembrane region" description="Helical" evidence="15">
    <location>
        <begin position="244"/>
        <end position="263"/>
    </location>
</feature>
<dbReference type="EC" id="2.7.13.3" evidence="4"/>
<feature type="transmembrane region" description="Helical" evidence="15">
    <location>
        <begin position="71"/>
        <end position="88"/>
    </location>
</feature>
<keyword evidence="14" id="KW-0175">Coiled coil</keyword>
<proteinExistence type="inferred from homology"/>
<dbReference type="SMART" id="SM00388">
    <property type="entry name" value="HisKA"/>
    <property type="match status" value="1"/>
</dbReference>
<evidence type="ECO:0000256" key="9">
    <source>
        <dbReference type="ARBA" id="ARBA00022847"/>
    </source>
</evidence>
<evidence type="ECO:0000256" key="10">
    <source>
        <dbReference type="ARBA" id="ARBA00022989"/>
    </source>
</evidence>
<comment type="subcellular location">
    <subcellularLocation>
        <location evidence="2">Membrane</location>
        <topology evidence="2">Multi-pass membrane protein</topology>
    </subcellularLocation>
</comment>
<keyword evidence="7 15" id="KW-0812">Transmembrane</keyword>
<dbReference type="SUPFAM" id="SSF47384">
    <property type="entry name" value="Homodimeric domain of signal transducing histidine kinase"/>
    <property type="match status" value="1"/>
</dbReference>
<evidence type="ECO:0000256" key="15">
    <source>
        <dbReference type="SAM" id="Phobius"/>
    </source>
</evidence>
<keyword evidence="12 15" id="KW-0472">Membrane</keyword>
<dbReference type="PROSITE" id="PS00457">
    <property type="entry name" value="NA_SOLUT_SYMP_2"/>
    <property type="match status" value="1"/>
</dbReference>
<organism evidence="17 18">
    <name type="scientific">Minwuia thermotolerans</name>
    <dbReference type="NCBI Taxonomy" id="2056226"/>
    <lineage>
        <taxon>Bacteria</taxon>
        <taxon>Pseudomonadati</taxon>
        <taxon>Pseudomonadota</taxon>
        <taxon>Alphaproteobacteria</taxon>
        <taxon>Minwuiales</taxon>
        <taxon>Minwuiaceae</taxon>
        <taxon>Minwuia</taxon>
    </lineage>
</organism>
<evidence type="ECO:0000256" key="12">
    <source>
        <dbReference type="ARBA" id="ARBA00023136"/>
    </source>
</evidence>
<dbReference type="PROSITE" id="PS50109">
    <property type="entry name" value="HIS_KIN"/>
    <property type="match status" value="1"/>
</dbReference>
<evidence type="ECO:0000313" key="17">
    <source>
        <dbReference type="EMBL" id="PJK28544.1"/>
    </source>
</evidence>
<dbReference type="Gene3D" id="3.30.565.10">
    <property type="entry name" value="Histidine kinase-like ATPase, C-terminal domain"/>
    <property type="match status" value="1"/>
</dbReference>
<evidence type="ECO:0000256" key="3">
    <source>
        <dbReference type="ARBA" id="ARBA00006434"/>
    </source>
</evidence>
<evidence type="ECO:0000256" key="1">
    <source>
        <dbReference type="ARBA" id="ARBA00000085"/>
    </source>
</evidence>
<dbReference type="PROSITE" id="PS50283">
    <property type="entry name" value="NA_SOLUT_SYMP_3"/>
    <property type="match status" value="1"/>
</dbReference>
<protein>
    <recommendedName>
        <fullName evidence="4">histidine kinase</fullName>
        <ecNumber evidence="4">2.7.13.3</ecNumber>
    </recommendedName>
</protein>
<dbReference type="InterPro" id="IPR018212">
    <property type="entry name" value="Na/solute_symporter_CS"/>
</dbReference>
<dbReference type="GO" id="GO:0015293">
    <property type="term" value="F:symporter activity"/>
    <property type="evidence" value="ECO:0007669"/>
    <property type="project" value="UniProtKB-KW"/>
</dbReference>
<feature type="transmembrane region" description="Helical" evidence="15">
    <location>
        <begin position="6"/>
        <end position="24"/>
    </location>
</feature>
<keyword evidence="6" id="KW-0808">Transferase</keyword>
<dbReference type="InterPro" id="IPR036097">
    <property type="entry name" value="HisK_dim/P_sf"/>
</dbReference>
<dbReference type="CDD" id="cd00075">
    <property type="entry name" value="HATPase"/>
    <property type="match status" value="1"/>
</dbReference>
<dbReference type="Gene3D" id="1.10.287.130">
    <property type="match status" value="1"/>
</dbReference>
<evidence type="ECO:0000256" key="8">
    <source>
        <dbReference type="ARBA" id="ARBA00022777"/>
    </source>
</evidence>
<dbReference type="InterPro" id="IPR036890">
    <property type="entry name" value="HATPase_C_sf"/>
</dbReference>
<dbReference type="SUPFAM" id="SSF55874">
    <property type="entry name" value="ATPase domain of HSP90 chaperone/DNA topoisomerase II/histidine kinase"/>
    <property type="match status" value="1"/>
</dbReference>
<dbReference type="InterPro" id="IPR050736">
    <property type="entry name" value="Sensor_HK_Regulatory"/>
</dbReference>
<dbReference type="Pfam" id="PF02518">
    <property type="entry name" value="HATPase_c"/>
    <property type="match status" value="1"/>
</dbReference>
<dbReference type="RefSeq" id="WP_109796023.1">
    <property type="nucleotide sequence ID" value="NZ_PHIG01000043.1"/>
</dbReference>
<comment type="similarity">
    <text evidence="3">Belongs to the sodium:solute symporter (SSF) (TC 2.A.21) family.</text>
</comment>
<dbReference type="GO" id="GO:0006814">
    <property type="term" value="P:sodium ion transport"/>
    <property type="evidence" value="ECO:0007669"/>
    <property type="project" value="UniProtKB-KW"/>
</dbReference>
<comment type="caution">
    <text evidence="17">The sequence shown here is derived from an EMBL/GenBank/DDBJ whole genome shotgun (WGS) entry which is preliminary data.</text>
</comment>
<reference evidence="17 18" key="1">
    <citation type="submission" date="2017-11" db="EMBL/GenBank/DDBJ databases">
        <title>Draft genome sequence of Rhizobiales bacterium SY3-13.</title>
        <authorList>
            <person name="Sun C."/>
        </authorList>
    </citation>
    <scope>NUCLEOTIDE SEQUENCE [LARGE SCALE GENOMIC DNA]</scope>
    <source>
        <strain evidence="17 18">SY3-13</strain>
    </source>
</reference>
<keyword evidence="13" id="KW-0406">Ion transport</keyword>
<feature type="transmembrane region" description="Helical" evidence="15">
    <location>
        <begin position="117"/>
        <end position="135"/>
    </location>
</feature>
<feature type="transmembrane region" description="Helical" evidence="15">
    <location>
        <begin position="167"/>
        <end position="184"/>
    </location>
</feature>
<keyword evidence="13" id="KW-0739">Sodium transport</keyword>
<comment type="catalytic activity">
    <reaction evidence="1">
        <text>ATP + protein L-histidine = ADP + protein N-phospho-L-histidine.</text>
        <dbReference type="EC" id="2.7.13.3"/>
    </reaction>
</comment>
<evidence type="ECO:0000313" key="18">
    <source>
        <dbReference type="Proteomes" id="UP000229498"/>
    </source>
</evidence>
<feature type="transmembrane region" description="Helical" evidence="15">
    <location>
        <begin position="411"/>
        <end position="434"/>
    </location>
</feature>
<dbReference type="OrthoDB" id="9764438at2"/>
<dbReference type="InterPro" id="IPR038377">
    <property type="entry name" value="Na/Glc_symporter_sf"/>
</dbReference>
<dbReference type="Proteomes" id="UP000229498">
    <property type="component" value="Unassembled WGS sequence"/>
</dbReference>